<organism evidence="8">
    <name type="scientific">uncultured Alphaproteobacteria bacterium</name>
    <dbReference type="NCBI Taxonomy" id="91750"/>
    <lineage>
        <taxon>Bacteria</taxon>
        <taxon>Pseudomonadati</taxon>
        <taxon>Pseudomonadota</taxon>
        <taxon>Alphaproteobacteria</taxon>
        <taxon>environmental samples</taxon>
    </lineage>
</organism>
<dbReference type="EMBL" id="FLUO01000001">
    <property type="protein sequence ID" value="SBV96627.1"/>
    <property type="molecule type" value="Genomic_DNA"/>
</dbReference>
<dbReference type="PANTHER" id="PTHR33567">
    <property type="entry name" value="CHROMATE ION TRANSPORTER (EUROFUNG)"/>
    <property type="match status" value="1"/>
</dbReference>
<accession>A0A212JB00</accession>
<evidence type="ECO:0000313" key="8">
    <source>
        <dbReference type="EMBL" id="SBV96627.1"/>
    </source>
</evidence>
<feature type="transmembrane region" description="Helical" evidence="7">
    <location>
        <begin position="189"/>
        <end position="207"/>
    </location>
</feature>
<evidence type="ECO:0000256" key="2">
    <source>
        <dbReference type="ARBA" id="ARBA00005262"/>
    </source>
</evidence>
<evidence type="ECO:0000256" key="5">
    <source>
        <dbReference type="ARBA" id="ARBA00022989"/>
    </source>
</evidence>
<sequence>MWRIFLAFLGLGLTAFGGPVAHIGYFEAAFVRRRAWLGAREFADLVALCHVLPGPASSQLGLAIGYLRGGVAGALAAWLGFTLPSALLLGGLGAGVALLPPEGIAAAARGLAWAAAAVVGVALLHMGKSRFRRPLDLAPALAAAVVAAAAPGLGGQLGALGVGALWGAIRAGDAPETEPGEAPGRAAGLWLAAWAALLALLPVAAALAHAPLVDLADRFYRAGSLVFGGGHVVLPLLKAEWVDAGLLPAETFLAGYGVAQAVPGPLFAISAFLGAALRPAEPVAAAAVATVAIFLPSMLLVFGILPYARALRRSRLAARILGGVNLAVIGLLAAAWVDPVLSSAIRGPWDAVAVAAGFALLATGRLPVVALVAALTLFGAALSL</sequence>
<feature type="transmembrane region" description="Helical" evidence="7">
    <location>
        <begin position="74"/>
        <end position="98"/>
    </location>
</feature>
<gene>
    <name evidence="8" type="ORF">KL86APRO_10783</name>
</gene>
<name>A0A212JB00_9PROT</name>
<protein>
    <submittedName>
        <fullName evidence="8">Chromate transporter, chromate ion transporter (CHR) family</fullName>
    </submittedName>
</protein>
<evidence type="ECO:0000256" key="6">
    <source>
        <dbReference type="ARBA" id="ARBA00023136"/>
    </source>
</evidence>
<proteinExistence type="inferred from homology"/>
<feature type="transmembrane region" description="Helical" evidence="7">
    <location>
        <begin position="283"/>
        <end position="304"/>
    </location>
</feature>
<dbReference type="PIRSF" id="PIRSF004810">
    <property type="entry name" value="ChrA"/>
    <property type="match status" value="1"/>
</dbReference>
<dbReference type="PANTHER" id="PTHR33567:SF3">
    <property type="entry name" value="CHROMATE ION TRANSPORTER (EUROFUNG)"/>
    <property type="match status" value="1"/>
</dbReference>
<comment type="similarity">
    <text evidence="2">Belongs to the chromate ion transporter (CHR) (TC 2.A.51) family.</text>
</comment>
<keyword evidence="4 7" id="KW-0812">Transmembrane</keyword>
<dbReference type="AlphaFoldDB" id="A0A212JB00"/>
<keyword evidence="5 7" id="KW-1133">Transmembrane helix</keyword>
<evidence type="ECO:0000256" key="1">
    <source>
        <dbReference type="ARBA" id="ARBA00004651"/>
    </source>
</evidence>
<feature type="transmembrane region" description="Helical" evidence="7">
    <location>
        <begin position="104"/>
        <end position="125"/>
    </location>
</feature>
<dbReference type="GO" id="GO:0015109">
    <property type="term" value="F:chromate transmembrane transporter activity"/>
    <property type="evidence" value="ECO:0007669"/>
    <property type="project" value="InterPro"/>
</dbReference>
<dbReference type="InterPro" id="IPR003370">
    <property type="entry name" value="Chromate_transpt"/>
</dbReference>
<comment type="subcellular location">
    <subcellularLocation>
        <location evidence="1">Cell membrane</location>
        <topology evidence="1">Multi-pass membrane protein</topology>
    </subcellularLocation>
</comment>
<evidence type="ECO:0000256" key="3">
    <source>
        <dbReference type="ARBA" id="ARBA00022475"/>
    </source>
</evidence>
<evidence type="ECO:0000256" key="4">
    <source>
        <dbReference type="ARBA" id="ARBA00022692"/>
    </source>
</evidence>
<evidence type="ECO:0000256" key="7">
    <source>
        <dbReference type="SAM" id="Phobius"/>
    </source>
</evidence>
<dbReference type="Pfam" id="PF02417">
    <property type="entry name" value="Chromate_transp"/>
    <property type="match status" value="2"/>
</dbReference>
<reference evidence="8" key="1">
    <citation type="submission" date="2016-04" db="EMBL/GenBank/DDBJ databases">
        <authorList>
            <person name="Evans L.H."/>
            <person name="Alamgir A."/>
            <person name="Owens N."/>
            <person name="Weber N.D."/>
            <person name="Virtaneva K."/>
            <person name="Barbian K."/>
            <person name="Babar A."/>
            <person name="Rosenke K."/>
        </authorList>
    </citation>
    <scope>NUCLEOTIDE SEQUENCE</scope>
    <source>
        <strain evidence="8">86</strain>
    </source>
</reference>
<feature type="transmembrane region" description="Helical" evidence="7">
    <location>
        <begin position="316"/>
        <end position="337"/>
    </location>
</feature>
<keyword evidence="6 7" id="KW-0472">Membrane</keyword>
<feature type="transmembrane region" description="Helical" evidence="7">
    <location>
        <begin position="357"/>
        <end position="382"/>
    </location>
</feature>
<dbReference type="InterPro" id="IPR014047">
    <property type="entry name" value="Chr_Tranpt_l_chain"/>
</dbReference>
<dbReference type="GO" id="GO:0005886">
    <property type="term" value="C:plasma membrane"/>
    <property type="evidence" value="ECO:0007669"/>
    <property type="project" value="UniProtKB-SubCell"/>
</dbReference>
<keyword evidence="3" id="KW-1003">Cell membrane</keyword>
<dbReference type="NCBIfam" id="TIGR00937">
    <property type="entry name" value="2A51"/>
    <property type="match status" value="1"/>
</dbReference>
<feature type="transmembrane region" description="Helical" evidence="7">
    <location>
        <begin position="137"/>
        <end position="169"/>
    </location>
</feature>